<dbReference type="GO" id="GO:0006529">
    <property type="term" value="P:asparagine biosynthetic process"/>
    <property type="evidence" value="ECO:0007669"/>
    <property type="project" value="InterPro"/>
</dbReference>
<organism evidence="2 3">
    <name type="scientific">Niastella vici</name>
    <dbReference type="NCBI Taxonomy" id="1703345"/>
    <lineage>
        <taxon>Bacteria</taxon>
        <taxon>Pseudomonadati</taxon>
        <taxon>Bacteroidota</taxon>
        <taxon>Chitinophagia</taxon>
        <taxon>Chitinophagales</taxon>
        <taxon>Chitinophagaceae</taxon>
        <taxon>Niastella</taxon>
    </lineage>
</organism>
<dbReference type="OrthoDB" id="702at2"/>
<sequence length="381" mass="44175">MTGCKNCILDYSDDANLQIDENGVCNHCHYYYKEAQFLLKTGAEAESLLSGTINTIKQYGKNRKYDCLIGLSGGVDSSYVAYLAAKFGLKALCVHFDNGWNSELAVKNIENIVNKLGFDLYTYVIDWEEFKDLQLAYLKASVIDIEVLTDHAIYGSMFKIAKDNDIKYVLGGHNVVTEGILPYHWTYNKKDFINIQAIHKKYGTRKLNSFPFLDRKMKRFINKAGVEFVNYLNWVPYVKDEVKKTLIQELDWRDYGGKHYESVWTRFYQGYILPVKFKVDKRKAHLSSLICSGQITRDEALEEMKNPAYDPELLKVDIEFVLKKLGLTKEEFEKIMKLAVRDHREFDTEGSFFNYYPFLKPLKPLWQSFKTVAGIRKVNAS</sequence>
<dbReference type="NCBIfam" id="TIGR03573">
    <property type="entry name" value="WbuX"/>
    <property type="match status" value="1"/>
</dbReference>
<dbReference type="Gene3D" id="3.40.50.620">
    <property type="entry name" value="HUPs"/>
    <property type="match status" value="1"/>
</dbReference>
<protein>
    <submittedName>
        <fullName evidence="2">ExsB family protein</fullName>
    </submittedName>
</protein>
<dbReference type="STRING" id="1703345.A3860_00585"/>
<evidence type="ECO:0000313" key="3">
    <source>
        <dbReference type="Proteomes" id="UP000192796"/>
    </source>
</evidence>
<dbReference type="AlphaFoldDB" id="A0A1V9G8K6"/>
<dbReference type="RefSeq" id="WP_081144599.1">
    <property type="nucleotide sequence ID" value="NZ_LVYD01000001.1"/>
</dbReference>
<accession>A0A1V9G8K6</accession>
<dbReference type="Proteomes" id="UP000192796">
    <property type="component" value="Unassembled WGS sequence"/>
</dbReference>
<dbReference type="Pfam" id="PF00733">
    <property type="entry name" value="Asn_synthase"/>
    <property type="match status" value="1"/>
</dbReference>
<feature type="domain" description="Asparagine synthetase" evidence="1">
    <location>
        <begin position="71"/>
        <end position="172"/>
    </location>
</feature>
<dbReference type="EMBL" id="LVYD01000001">
    <property type="protein sequence ID" value="OQP66900.1"/>
    <property type="molecule type" value="Genomic_DNA"/>
</dbReference>
<proteinExistence type="predicted"/>
<dbReference type="InterPro" id="IPR014729">
    <property type="entry name" value="Rossmann-like_a/b/a_fold"/>
</dbReference>
<evidence type="ECO:0000313" key="2">
    <source>
        <dbReference type="EMBL" id="OQP66900.1"/>
    </source>
</evidence>
<dbReference type="SUPFAM" id="SSF52402">
    <property type="entry name" value="Adenine nucleotide alpha hydrolases-like"/>
    <property type="match status" value="1"/>
</dbReference>
<dbReference type="GO" id="GO:0004066">
    <property type="term" value="F:asparagine synthase (glutamine-hydrolyzing) activity"/>
    <property type="evidence" value="ECO:0007669"/>
    <property type="project" value="InterPro"/>
</dbReference>
<reference evidence="2 3" key="1">
    <citation type="submission" date="2016-03" db="EMBL/GenBank/DDBJ databases">
        <title>Niastella vici sp. nov., isolated from farmland soil.</title>
        <authorList>
            <person name="Chen L."/>
            <person name="Wang D."/>
            <person name="Yang S."/>
            <person name="Wang G."/>
        </authorList>
    </citation>
    <scope>NUCLEOTIDE SEQUENCE [LARGE SCALE GENOMIC DNA]</scope>
    <source>
        <strain evidence="2 3">DJ57</strain>
    </source>
</reference>
<evidence type="ECO:0000259" key="1">
    <source>
        <dbReference type="Pfam" id="PF00733"/>
    </source>
</evidence>
<gene>
    <name evidence="2" type="ORF">A3860_00585</name>
</gene>
<dbReference type="InterPro" id="IPR020022">
    <property type="entry name" value="N-acetyl_sugar_amidoTrfase"/>
</dbReference>
<dbReference type="InterPro" id="IPR001962">
    <property type="entry name" value="Asn_synthase"/>
</dbReference>
<name>A0A1V9G8K6_9BACT</name>
<comment type="caution">
    <text evidence="2">The sequence shown here is derived from an EMBL/GenBank/DDBJ whole genome shotgun (WGS) entry which is preliminary data.</text>
</comment>
<keyword evidence="3" id="KW-1185">Reference proteome</keyword>